<evidence type="ECO:0000313" key="3">
    <source>
        <dbReference type="EMBL" id="PPU60310.1"/>
    </source>
</evidence>
<proteinExistence type="predicted"/>
<dbReference type="EMBL" id="MDEC01000030">
    <property type="protein sequence ID" value="PPU60310.1"/>
    <property type="molecule type" value="Genomic_DNA"/>
</dbReference>
<evidence type="ECO:0000313" key="5">
    <source>
        <dbReference type="Proteomes" id="UP001637990"/>
    </source>
</evidence>
<evidence type="ECO:0000313" key="4">
    <source>
        <dbReference type="Proteomes" id="UP000237872"/>
    </source>
</evidence>
<dbReference type="AlphaFoldDB" id="A0A2S7CFG8"/>
<protein>
    <submittedName>
        <fullName evidence="3">Uncharacterized protein</fullName>
    </submittedName>
</protein>
<reference evidence="3 4" key="1">
    <citation type="submission" date="2016-08" db="EMBL/GenBank/DDBJ databases">
        <authorList>
            <person name="Seilhamer J.J."/>
        </authorList>
    </citation>
    <scope>NUCLEOTIDE SEQUENCE [LARGE SCALE GENOMIC DNA]</scope>
    <source>
        <strain evidence="3 4">CFBP4690</strain>
    </source>
</reference>
<organism evidence="3 4">
    <name type="scientific">Xanthomonas codiaei</name>
    <dbReference type="NCBI Taxonomy" id="56463"/>
    <lineage>
        <taxon>Bacteria</taxon>
        <taxon>Pseudomonadati</taxon>
        <taxon>Pseudomonadota</taxon>
        <taxon>Gammaproteobacteria</taxon>
        <taxon>Lysobacterales</taxon>
        <taxon>Lysobacteraceae</taxon>
        <taxon>Xanthomonas</taxon>
    </lineage>
</organism>
<reference evidence="2 5" key="2">
    <citation type="submission" date="2024-11" db="EMBL/GenBank/DDBJ databases">
        <title>Genome sequencing of Xanthomonas codiaei.</title>
        <authorList>
            <person name="Studholme D.J."/>
        </authorList>
    </citation>
    <scope>NUCLEOTIDE SEQUENCE [LARGE SCALE GENOMIC DNA]</scope>
    <source>
        <strain evidence="2 5">NCPPB 4350</strain>
    </source>
</reference>
<comment type="caution">
    <text evidence="3">The sequence shown here is derived from an EMBL/GenBank/DDBJ whole genome shotgun (WGS) entry which is preliminary data.</text>
</comment>
<dbReference type="Proteomes" id="UP001637990">
    <property type="component" value="Unassembled WGS sequence"/>
</dbReference>
<feature type="signal peptide" evidence="1">
    <location>
        <begin position="1"/>
        <end position="16"/>
    </location>
</feature>
<dbReference type="Proteomes" id="UP000237872">
    <property type="component" value="Unassembled WGS sequence"/>
</dbReference>
<dbReference type="RefSeq" id="WP_146091954.1">
    <property type="nucleotide sequence ID" value="NZ_JBJGBS010000074.1"/>
</dbReference>
<name>A0A2S7CFG8_9XANT</name>
<keyword evidence="1" id="KW-0732">Signal</keyword>
<feature type="chain" id="PRO_5015784387" evidence="1">
    <location>
        <begin position="17"/>
        <end position="164"/>
    </location>
</feature>
<gene>
    <name evidence="2" type="ORF">ACI6Q5_14845</name>
    <name evidence="3" type="ORF">XcodCFBP4690_17990</name>
</gene>
<keyword evidence="5" id="KW-1185">Reference proteome</keyword>
<sequence length="164" mass="17646">MSFPAAWMLAFALVTADTPAWTQPPEPDHSAYAFGGLLSGTDRGEWIGRLQFKDASGNVRVLLEENVLGIVENTHGVFVFTGLAHLGLNEGQMYRINRDERGLVTAALVRRLPGAPSQVIALSKSKALFLVFTGKFDAKGMLIFECYSLNGDSISRGTGCPQGG</sequence>
<dbReference type="EMBL" id="JBJGBS010000074">
    <property type="protein sequence ID" value="MFO3706211.1"/>
    <property type="molecule type" value="Genomic_DNA"/>
</dbReference>
<dbReference type="OrthoDB" id="7055541at2"/>
<evidence type="ECO:0000313" key="2">
    <source>
        <dbReference type="EMBL" id="MFO3706211.1"/>
    </source>
</evidence>
<evidence type="ECO:0000256" key="1">
    <source>
        <dbReference type="SAM" id="SignalP"/>
    </source>
</evidence>
<accession>A0A2S7CFG8</accession>